<evidence type="ECO:0000313" key="2">
    <source>
        <dbReference type="Proteomes" id="UP001596024"/>
    </source>
</evidence>
<reference evidence="2" key="1">
    <citation type="journal article" date="2019" name="Int. J. Syst. Evol. Microbiol.">
        <title>The Global Catalogue of Microorganisms (GCM) 10K type strain sequencing project: providing services to taxonomists for standard genome sequencing and annotation.</title>
        <authorList>
            <consortium name="The Broad Institute Genomics Platform"/>
            <consortium name="The Broad Institute Genome Sequencing Center for Infectious Disease"/>
            <person name="Wu L."/>
            <person name="Ma J."/>
        </authorList>
    </citation>
    <scope>NUCLEOTIDE SEQUENCE [LARGE SCALE GENOMIC DNA]</scope>
    <source>
        <strain evidence="2">CCUG 62981</strain>
    </source>
</reference>
<organism evidence="1 2">
    <name type="scientific">Glycocaulis abyssi</name>
    <dbReference type="NCBI Taxonomy" id="1433403"/>
    <lineage>
        <taxon>Bacteria</taxon>
        <taxon>Pseudomonadati</taxon>
        <taxon>Pseudomonadota</taxon>
        <taxon>Alphaproteobacteria</taxon>
        <taxon>Maricaulales</taxon>
        <taxon>Maricaulaceae</taxon>
        <taxon>Glycocaulis</taxon>
    </lineage>
</organism>
<proteinExistence type="predicted"/>
<comment type="caution">
    <text evidence="1">The sequence shown here is derived from an EMBL/GenBank/DDBJ whole genome shotgun (WGS) entry which is preliminary data.</text>
</comment>
<sequence>MLDVFDVSRKELQRAEILDDVKAGRLSLKESPQSAGYTQAFGCILRE</sequence>
<name>A0ABV9NEK1_9PROT</name>
<accession>A0ABV9NEK1</accession>
<protein>
    <submittedName>
        <fullName evidence="1">Uncharacterized protein</fullName>
    </submittedName>
</protein>
<gene>
    <name evidence="1" type="ORF">ACFPB0_12605</name>
</gene>
<dbReference type="RefSeq" id="WP_371395206.1">
    <property type="nucleotide sequence ID" value="NZ_CP163422.1"/>
</dbReference>
<evidence type="ECO:0000313" key="1">
    <source>
        <dbReference type="EMBL" id="MFC4726135.1"/>
    </source>
</evidence>
<keyword evidence="2" id="KW-1185">Reference proteome</keyword>
<dbReference type="Proteomes" id="UP001596024">
    <property type="component" value="Unassembled WGS sequence"/>
</dbReference>
<dbReference type="EMBL" id="JBHSGQ010000007">
    <property type="protein sequence ID" value="MFC4726135.1"/>
    <property type="molecule type" value="Genomic_DNA"/>
</dbReference>